<evidence type="ECO:0000256" key="3">
    <source>
        <dbReference type="ARBA" id="ARBA00009183"/>
    </source>
</evidence>
<proteinExistence type="inferred from homology"/>
<dbReference type="InterPro" id="IPR000960">
    <property type="entry name" value="Flavin_mOase"/>
</dbReference>
<comment type="catalytic activity">
    <reaction evidence="14">
        <text>hypotaurine + NADH + O2 + H(+) = taurine + NAD(+) + H2O</text>
        <dbReference type="Rhea" id="RHEA:74111"/>
        <dbReference type="ChEBI" id="CHEBI:15377"/>
        <dbReference type="ChEBI" id="CHEBI:15378"/>
        <dbReference type="ChEBI" id="CHEBI:15379"/>
        <dbReference type="ChEBI" id="CHEBI:57540"/>
        <dbReference type="ChEBI" id="CHEBI:57853"/>
        <dbReference type="ChEBI" id="CHEBI:57945"/>
        <dbReference type="ChEBI" id="CHEBI:507393"/>
        <dbReference type="EC" id="1.14.13.8"/>
    </reaction>
    <physiologicalReaction direction="left-to-right" evidence="14">
        <dbReference type="Rhea" id="RHEA:74112"/>
    </physiologicalReaction>
</comment>
<keyword evidence="6 18" id="KW-0256">Endoplasmic reticulum</keyword>
<keyword evidence="12 18" id="KW-0472">Membrane</keyword>
<comment type="catalytic activity">
    <reaction evidence="15">
        <text>hypotaurine + NADPH + O2 + H(+) = taurine + NADP(+) + H2O</text>
        <dbReference type="Rhea" id="RHEA:69819"/>
        <dbReference type="ChEBI" id="CHEBI:15377"/>
        <dbReference type="ChEBI" id="CHEBI:15378"/>
        <dbReference type="ChEBI" id="CHEBI:15379"/>
        <dbReference type="ChEBI" id="CHEBI:57783"/>
        <dbReference type="ChEBI" id="CHEBI:57853"/>
        <dbReference type="ChEBI" id="CHEBI:58349"/>
        <dbReference type="ChEBI" id="CHEBI:507393"/>
        <dbReference type="EC" id="1.14.13.8"/>
    </reaction>
    <physiologicalReaction direction="left-to-right" evidence="15">
        <dbReference type="Rhea" id="RHEA:69820"/>
    </physiologicalReaction>
</comment>
<evidence type="ECO:0000313" key="22">
    <source>
        <dbReference type="Proteomes" id="UP000762676"/>
    </source>
</evidence>
<evidence type="ECO:0000256" key="4">
    <source>
        <dbReference type="ARBA" id="ARBA00022630"/>
    </source>
</evidence>
<sequence>MTSVSQRVAVIGAGASGLTAIKCCLDEGLTPVCFERTTHIGGLWHYHDEPVKGQTCVMKSTVINSCKELMSYSDFLIPKDFPNYMHNSQVLEYFRLYADRFGLNKYINFQTEVQSVKKADDYATTGRWKVCYRDVTTGETETEIFDAVMVCSGRQTDVYRPQFEGLNDFQGKVLHMHEYRKPDGFQNARALVIGIGNSGGDCATEISRVAKQTFLSTRRGSWVIYRVSEKGYPQDLVINSRCYRFFQNNLGRVWEKWMEYKLNYRFDHTMYRLKPKHSFYSYQPLVNDDLPNRIISGRVKVKDNVRRFTKTGVEFVDGSKEEIDLVILATGYTTSYPFLEKEVLQIEEKDARLYKLIFPPDLEKSTLAMIGCLQPLGPLPPMAEMQCRMATRVFKGLLKLPDAPTMWKDIEERDAAIARQYLPSVRYSILVDYLPYMDELSKVVGCYPSYATMFKDNPAFALKMWFTPIYPCAYRLYGPGKWDGAKQAVLTAMDRVKAPFQTRPLAGAYEEKSGDLSRYLVGLFIFFIACLTVFMF</sequence>
<dbReference type="GO" id="GO:0034899">
    <property type="term" value="F:trimethylamine monooxygenase activity"/>
    <property type="evidence" value="ECO:0007669"/>
    <property type="project" value="UniProtKB-EC"/>
</dbReference>
<keyword evidence="10 18" id="KW-0560">Oxidoreductase</keyword>
<dbReference type="PANTHER" id="PTHR23023">
    <property type="entry name" value="DIMETHYLANILINE MONOOXYGENASE"/>
    <property type="match status" value="1"/>
</dbReference>
<dbReference type="GO" id="GO:0050660">
    <property type="term" value="F:flavin adenine dinucleotide binding"/>
    <property type="evidence" value="ECO:0007669"/>
    <property type="project" value="InterPro"/>
</dbReference>
<dbReference type="EC" id="1.-.-.-" evidence="19"/>
<keyword evidence="4 18" id="KW-0285">Flavoprotein</keyword>
<dbReference type="PRINTS" id="PR00370">
    <property type="entry name" value="FMOXYGENASE"/>
</dbReference>
<evidence type="ECO:0000256" key="5">
    <source>
        <dbReference type="ARBA" id="ARBA00022692"/>
    </source>
</evidence>
<keyword evidence="9 20" id="KW-1133">Transmembrane helix</keyword>
<keyword evidence="5 20" id="KW-0812">Transmembrane</keyword>
<evidence type="ECO:0000256" key="17">
    <source>
        <dbReference type="ARBA" id="ARBA00049443"/>
    </source>
</evidence>
<organism evidence="21 22">
    <name type="scientific">Elysia marginata</name>
    <dbReference type="NCBI Taxonomy" id="1093978"/>
    <lineage>
        <taxon>Eukaryota</taxon>
        <taxon>Metazoa</taxon>
        <taxon>Spiralia</taxon>
        <taxon>Lophotrochozoa</taxon>
        <taxon>Mollusca</taxon>
        <taxon>Gastropoda</taxon>
        <taxon>Heterobranchia</taxon>
        <taxon>Euthyneura</taxon>
        <taxon>Panpulmonata</taxon>
        <taxon>Sacoglossa</taxon>
        <taxon>Placobranchoidea</taxon>
        <taxon>Plakobranchidae</taxon>
        <taxon>Elysia</taxon>
    </lineage>
</organism>
<name>A0AAV4F4A9_9GAST</name>
<keyword evidence="8 18" id="KW-0521">NADP</keyword>
<dbReference type="AlphaFoldDB" id="A0AAV4F4A9"/>
<keyword evidence="7 18" id="KW-0274">FAD</keyword>
<evidence type="ECO:0000256" key="7">
    <source>
        <dbReference type="ARBA" id="ARBA00022827"/>
    </source>
</evidence>
<dbReference type="FunFam" id="3.50.50.60:FF:000159">
    <property type="entry name" value="Dimethylaniline monooxygenase [N-oxide-forming]"/>
    <property type="match status" value="1"/>
</dbReference>
<evidence type="ECO:0000313" key="21">
    <source>
        <dbReference type="EMBL" id="GFR68218.1"/>
    </source>
</evidence>
<evidence type="ECO:0000256" key="19">
    <source>
        <dbReference type="RuleBase" id="RU361177"/>
    </source>
</evidence>
<accession>A0AAV4F4A9</accession>
<comment type="cofactor">
    <cofactor evidence="1 18 19">
        <name>FAD</name>
        <dbReference type="ChEBI" id="CHEBI:57692"/>
    </cofactor>
</comment>
<evidence type="ECO:0000256" key="11">
    <source>
        <dbReference type="ARBA" id="ARBA00023033"/>
    </source>
</evidence>
<comment type="similarity">
    <text evidence="3 18 19">Belongs to the FMO family.</text>
</comment>
<evidence type="ECO:0000256" key="16">
    <source>
        <dbReference type="ARBA" id="ARBA00048088"/>
    </source>
</evidence>
<keyword evidence="22" id="KW-1185">Reference proteome</keyword>
<evidence type="ECO:0000256" key="13">
    <source>
        <dbReference type="ARBA" id="ARBA00045957"/>
    </source>
</evidence>
<reference evidence="21 22" key="1">
    <citation type="journal article" date="2021" name="Elife">
        <title>Chloroplast acquisition without the gene transfer in kleptoplastic sea slugs, Plakobranchus ocellatus.</title>
        <authorList>
            <person name="Maeda T."/>
            <person name="Takahashi S."/>
            <person name="Yoshida T."/>
            <person name="Shimamura S."/>
            <person name="Takaki Y."/>
            <person name="Nagai Y."/>
            <person name="Toyoda A."/>
            <person name="Suzuki Y."/>
            <person name="Arimoto A."/>
            <person name="Ishii H."/>
            <person name="Satoh N."/>
            <person name="Nishiyama T."/>
            <person name="Hasebe M."/>
            <person name="Maruyama T."/>
            <person name="Minagawa J."/>
            <person name="Obokata J."/>
            <person name="Shigenobu S."/>
        </authorList>
    </citation>
    <scope>NUCLEOTIDE SEQUENCE [LARGE SCALE GENOMIC DNA]</scope>
</reference>
<evidence type="ECO:0000256" key="6">
    <source>
        <dbReference type="ARBA" id="ARBA00022824"/>
    </source>
</evidence>
<evidence type="ECO:0000256" key="2">
    <source>
        <dbReference type="ARBA" id="ARBA00004389"/>
    </source>
</evidence>
<dbReference type="InterPro" id="IPR036188">
    <property type="entry name" value="FAD/NAD-bd_sf"/>
</dbReference>
<dbReference type="GO" id="GO:0005789">
    <property type="term" value="C:endoplasmic reticulum membrane"/>
    <property type="evidence" value="ECO:0007669"/>
    <property type="project" value="UniProtKB-SubCell"/>
</dbReference>
<dbReference type="EMBL" id="BMAT01000546">
    <property type="protein sequence ID" value="GFR68218.1"/>
    <property type="molecule type" value="Genomic_DNA"/>
</dbReference>
<evidence type="ECO:0000256" key="8">
    <source>
        <dbReference type="ARBA" id="ARBA00022857"/>
    </source>
</evidence>
<dbReference type="Proteomes" id="UP000762676">
    <property type="component" value="Unassembled WGS sequence"/>
</dbReference>
<evidence type="ECO:0000256" key="18">
    <source>
        <dbReference type="PIRNR" id="PIRNR000332"/>
    </source>
</evidence>
<comment type="subcellular location">
    <subcellularLocation>
        <location evidence="2">Endoplasmic reticulum membrane</location>
        <topology evidence="2">Single-pass membrane protein</topology>
    </subcellularLocation>
</comment>
<dbReference type="PRINTS" id="PR01121">
    <property type="entry name" value="FMOXYGENASE1"/>
</dbReference>
<keyword evidence="11 18" id="KW-0503">Monooxygenase</keyword>
<comment type="catalytic activity">
    <reaction evidence="17">
        <text>N,N-dimethylaniline + NADPH + O2 + H(+) = N,N-dimethylaniline N-oxide + NADP(+) + H2O</text>
        <dbReference type="Rhea" id="RHEA:24468"/>
        <dbReference type="ChEBI" id="CHEBI:15377"/>
        <dbReference type="ChEBI" id="CHEBI:15378"/>
        <dbReference type="ChEBI" id="CHEBI:15379"/>
        <dbReference type="ChEBI" id="CHEBI:16269"/>
        <dbReference type="ChEBI" id="CHEBI:17735"/>
        <dbReference type="ChEBI" id="CHEBI:57783"/>
        <dbReference type="ChEBI" id="CHEBI:58349"/>
        <dbReference type="EC" id="1.14.13.8"/>
    </reaction>
    <physiologicalReaction direction="left-to-right" evidence="17">
        <dbReference type="Rhea" id="RHEA:24469"/>
    </physiologicalReaction>
</comment>
<dbReference type="InterPro" id="IPR020946">
    <property type="entry name" value="Flavin_mOase-like"/>
</dbReference>
<dbReference type="PIRSF" id="PIRSF000332">
    <property type="entry name" value="FMO"/>
    <property type="match status" value="1"/>
</dbReference>
<dbReference type="GO" id="GO:0004499">
    <property type="term" value="F:N,N-dimethylaniline monooxygenase activity"/>
    <property type="evidence" value="ECO:0007669"/>
    <property type="project" value="UniProtKB-UniRule"/>
</dbReference>
<dbReference type="Pfam" id="PF00743">
    <property type="entry name" value="FMO-like"/>
    <property type="match status" value="1"/>
</dbReference>
<gene>
    <name evidence="21" type="ORF">ElyMa_000271900</name>
</gene>
<feature type="transmembrane region" description="Helical" evidence="20">
    <location>
        <begin position="516"/>
        <end position="535"/>
    </location>
</feature>
<comment type="function">
    <text evidence="13">Broad spectrum monooxygenase that catalyzes the oxygenation of a wide variety of nitrogen- and sulfur-containing compounds including xenobiotics. Catalyzes the S-oxygenation of hypotaurine to produce taurine, an organic osmolyte involved in cell volume regulation as well as a variety of cytoprotective and developmental processes. In vitro, catalyzes the N-oxygenation of trimethylamine (TMA) to produce trimethylamine N-oxide (TMAO) and could therefore participate to the detoxification of this compound that is generated by the action of gut microbiota from dietary precursors such as choline, choline containing compounds, betaine or L-carnitine.</text>
</comment>
<evidence type="ECO:0000256" key="20">
    <source>
        <dbReference type="SAM" id="Phobius"/>
    </source>
</evidence>
<evidence type="ECO:0000256" key="14">
    <source>
        <dbReference type="ARBA" id="ARBA00047338"/>
    </source>
</evidence>
<evidence type="ECO:0000256" key="9">
    <source>
        <dbReference type="ARBA" id="ARBA00022989"/>
    </source>
</evidence>
<comment type="caution">
    <text evidence="21">The sequence shown here is derived from an EMBL/GenBank/DDBJ whole genome shotgun (WGS) entry which is preliminary data.</text>
</comment>
<dbReference type="Gene3D" id="3.50.50.60">
    <property type="entry name" value="FAD/NAD(P)-binding domain"/>
    <property type="match status" value="1"/>
</dbReference>
<dbReference type="GO" id="GO:0050661">
    <property type="term" value="F:NADP binding"/>
    <property type="evidence" value="ECO:0007669"/>
    <property type="project" value="InterPro"/>
</dbReference>
<dbReference type="InterPro" id="IPR002253">
    <property type="entry name" value="Flavin_mOase_1"/>
</dbReference>
<evidence type="ECO:0000256" key="1">
    <source>
        <dbReference type="ARBA" id="ARBA00001974"/>
    </source>
</evidence>
<evidence type="ECO:0000256" key="10">
    <source>
        <dbReference type="ARBA" id="ARBA00023002"/>
    </source>
</evidence>
<protein>
    <recommendedName>
        <fullName evidence="19">Flavin-containing monooxygenase</fullName>
        <ecNumber evidence="19">1.-.-.-</ecNumber>
    </recommendedName>
</protein>
<evidence type="ECO:0000256" key="12">
    <source>
        <dbReference type="ARBA" id="ARBA00023136"/>
    </source>
</evidence>
<dbReference type="SUPFAM" id="SSF51905">
    <property type="entry name" value="FAD/NAD(P)-binding domain"/>
    <property type="match status" value="2"/>
</dbReference>
<evidence type="ECO:0000256" key="15">
    <source>
        <dbReference type="ARBA" id="ARBA00048041"/>
    </source>
</evidence>
<dbReference type="InterPro" id="IPR050346">
    <property type="entry name" value="FMO-like"/>
</dbReference>
<comment type="catalytic activity">
    <reaction evidence="16">
        <text>trimethylamine + NADPH + O2 = trimethylamine N-oxide + NADP(+) + H2O</text>
        <dbReference type="Rhea" id="RHEA:31979"/>
        <dbReference type="ChEBI" id="CHEBI:15377"/>
        <dbReference type="ChEBI" id="CHEBI:15379"/>
        <dbReference type="ChEBI" id="CHEBI:15724"/>
        <dbReference type="ChEBI" id="CHEBI:57783"/>
        <dbReference type="ChEBI" id="CHEBI:58349"/>
        <dbReference type="ChEBI" id="CHEBI:58389"/>
        <dbReference type="EC" id="1.14.13.148"/>
    </reaction>
    <physiologicalReaction direction="left-to-right" evidence="16">
        <dbReference type="Rhea" id="RHEA:31980"/>
    </physiologicalReaction>
</comment>